<evidence type="ECO:0000313" key="2">
    <source>
        <dbReference type="EMBL" id="CAK1583096.1"/>
    </source>
</evidence>
<dbReference type="PANTHER" id="PTHR33332">
    <property type="entry name" value="REVERSE TRANSCRIPTASE DOMAIN-CONTAINING PROTEIN"/>
    <property type="match status" value="1"/>
</dbReference>
<gene>
    <name evidence="2" type="ORF">PARMNEM_LOCUS4539</name>
</gene>
<keyword evidence="3" id="KW-1185">Reference proteome</keyword>
<feature type="domain" description="Reverse transcriptase" evidence="1">
    <location>
        <begin position="227"/>
        <end position="489"/>
    </location>
</feature>
<dbReference type="AlphaFoldDB" id="A0AAV1KMX0"/>
<dbReference type="GO" id="GO:0071897">
    <property type="term" value="P:DNA biosynthetic process"/>
    <property type="evidence" value="ECO:0007669"/>
    <property type="project" value="UniProtKB-ARBA"/>
</dbReference>
<dbReference type="Proteomes" id="UP001314205">
    <property type="component" value="Unassembled WGS sequence"/>
</dbReference>
<dbReference type="InterPro" id="IPR000477">
    <property type="entry name" value="RT_dom"/>
</dbReference>
<dbReference type="CDD" id="cd01650">
    <property type="entry name" value="RT_nLTR_like"/>
    <property type="match status" value="1"/>
</dbReference>
<dbReference type="InterPro" id="IPR043502">
    <property type="entry name" value="DNA/RNA_pol_sf"/>
</dbReference>
<evidence type="ECO:0000259" key="1">
    <source>
        <dbReference type="PROSITE" id="PS50878"/>
    </source>
</evidence>
<reference evidence="2 3" key="1">
    <citation type="submission" date="2023-11" db="EMBL/GenBank/DDBJ databases">
        <authorList>
            <person name="Hedman E."/>
            <person name="Englund M."/>
            <person name="Stromberg M."/>
            <person name="Nyberg Akerstrom W."/>
            <person name="Nylinder S."/>
            <person name="Jareborg N."/>
            <person name="Kallberg Y."/>
            <person name="Kronander E."/>
        </authorList>
    </citation>
    <scope>NUCLEOTIDE SEQUENCE [LARGE SCALE GENOMIC DNA]</scope>
</reference>
<dbReference type="EMBL" id="CAVLGL010000046">
    <property type="protein sequence ID" value="CAK1583096.1"/>
    <property type="molecule type" value="Genomic_DNA"/>
</dbReference>
<protein>
    <recommendedName>
        <fullName evidence="1">Reverse transcriptase domain-containing protein</fullName>
    </recommendedName>
</protein>
<proteinExistence type="predicted"/>
<accession>A0AAV1KMX0</accession>
<dbReference type="Pfam" id="PF00078">
    <property type="entry name" value="RVT_1"/>
    <property type="match status" value="1"/>
</dbReference>
<sequence length="699" mass="79640">MDKERLIEDARLLDWTAVENASTVDTKVELFNSFLIQLYDVHAPVKPIKMMHSPAPWLTDDLKHLIIKKGFAKSKLKAERSDKNLRNYKKVRNRCNTLCRDAQRRHIHKSVENGDTAKVWKFLQSLGVGKASSSSFQHNFDIELLNQHFTSSSTIDSSDKERTLSILSSTPTPNFPPFKFTPFTDCDVKKNILSISSKAVGDDSVSRNMILPILEFVTPILTHILNKSISTSKFPEAWKSAQVIPLPKKAQASHFTDFRPISILPFLSKVLEKLVFQQLCQYLDRNSLLNPVQSGFRSGHSTTTALVKVTDDIRRGMDNKQLTVLVLLDFSNAFNTVDFDILLSLLRSINISPSVVGWFQSYLRGRRQRIRVEDKFSSWCELPAGVPQGGVLSPLLFAIFINSICHKISSLYHMYADDLQVYTQSTLENLPTAVSAINADLAAISEWSKYYGLKVNPCKSQAIIVGGAGMISRVDWNNFPSVVLNGVVIPYSSTVKNLGIHFDTTFSWSHQLKEVSRKTFAAMGLLRCLRSFLPIPTKIMLAQSLLLSILDYAGASYLDVTEDQLNKLERIQNLAIRFIFGLRKYDHVSEFRLKLKWLPIRLRRNLQIVSLLYCVLFDPMTPSYLKENFKFLGHDRPDRVLRSAGELILAPHSYRTKYFKNSFTVKAICLWNDLPSQIRRAKTLEKFKTDVKNYYLTVH</sequence>
<name>A0AAV1KMX0_9NEOP</name>
<evidence type="ECO:0000313" key="3">
    <source>
        <dbReference type="Proteomes" id="UP001314205"/>
    </source>
</evidence>
<comment type="caution">
    <text evidence="2">The sequence shown here is derived from an EMBL/GenBank/DDBJ whole genome shotgun (WGS) entry which is preliminary data.</text>
</comment>
<dbReference type="SUPFAM" id="SSF56672">
    <property type="entry name" value="DNA/RNA polymerases"/>
    <property type="match status" value="1"/>
</dbReference>
<organism evidence="2 3">
    <name type="scientific">Parnassius mnemosyne</name>
    <name type="common">clouded apollo</name>
    <dbReference type="NCBI Taxonomy" id="213953"/>
    <lineage>
        <taxon>Eukaryota</taxon>
        <taxon>Metazoa</taxon>
        <taxon>Ecdysozoa</taxon>
        <taxon>Arthropoda</taxon>
        <taxon>Hexapoda</taxon>
        <taxon>Insecta</taxon>
        <taxon>Pterygota</taxon>
        <taxon>Neoptera</taxon>
        <taxon>Endopterygota</taxon>
        <taxon>Lepidoptera</taxon>
        <taxon>Glossata</taxon>
        <taxon>Ditrysia</taxon>
        <taxon>Papilionoidea</taxon>
        <taxon>Papilionidae</taxon>
        <taxon>Parnassiinae</taxon>
        <taxon>Parnassini</taxon>
        <taxon>Parnassius</taxon>
        <taxon>Driopa</taxon>
    </lineage>
</organism>
<dbReference type="PROSITE" id="PS50878">
    <property type="entry name" value="RT_POL"/>
    <property type="match status" value="1"/>
</dbReference>